<protein>
    <submittedName>
        <fullName evidence="2">Uncharacterized protein</fullName>
    </submittedName>
</protein>
<dbReference type="Proteomes" id="UP000736672">
    <property type="component" value="Unassembled WGS sequence"/>
</dbReference>
<evidence type="ECO:0000313" key="1">
    <source>
        <dbReference type="EMBL" id="KAH7248425.1"/>
    </source>
</evidence>
<sequence length="364" mass="40896">MLAAVLVATPLPTAPLSVSTLTGEPTDRLLCRQFGKCARANFASRPSPNHHLAIFFPMAEERPTLTWVDSKEDEYEDRNYFHPVLDHLLHIPGETGYIGRGLRQVRGNIFRGRNNNQDTLHICTPPTLIGDTWGDFIWKGLLVAVMRAGSDFDPRHPTDITLTAYRDAIDYLGYYIDTVGSMIDEPGRHHHLSKVVLADKASKAIGVRINCGRDQAIRGEPEIVQVAMPKIHPLFNLESDDLCDIPSLFGLELVAKAYDSNHRDRDIHPSLDDLANPLAQLLLIRTSTRNGKWAYLPSYWSRQPLGSILFVDRSRRDIDITAICNLIKEVAVPFIFKGEAPEPRAEQKLLERLEQEGSKRGIGH</sequence>
<evidence type="ECO:0000313" key="2">
    <source>
        <dbReference type="EMBL" id="KAH7248484.1"/>
    </source>
</evidence>
<reference evidence="2" key="1">
    <citation type="journal article" date="2021" name="Nat. Commun.">
        <title>Genetic determinants of endophytism in the Arabidopsis root mycobiome.</title>
        <authorList>
            <person name="Mesny F."/>
            <person name="Miyauchi S."/>
            <person name="Thiergart T."/>
            <person name="Pickel B."/>
            <person name="Atanasova L."/>
            <person name="Karlsson M."/>
            <person name="Huettel B."/>
            <person name="Barry K.W."/>
            <person name="Haridas S."/>
            <person name="Chen C."/>
            <person name="Bauer D."/>
            <person name="Andreopoulos W."/>
            <person name="Pangilinan J."/>
            <person name="LaButti K."/>
            <person name="Riley R."/>
            <person name="Lipzen A."/>
            <person name="Clum A."/>
            <person name="Drula E."/>
            <person name="Henrissat B."/>
            <person name="Kohler A."/>
            <person name="Grigoriev I.V."/>
            <person name="Martin F.M."/>
            <person name="Hacquard S."/>
        </authorList>
    </citation>
    <scope>NUCLEOTIDE SEQUENCE</scope>
    <source>
        <strain evidence="2">FSSC 5 MPI-SDFR-AT-0091</strain>
    </source>
</reference>
<accession>A0A9P9H1G4</accession>
<evidence type="ECO:0000313" key="3">
    <source>
        <dbReference type="Proteomes" id="UP000736672"/>
    </source>
</evidence>
<gene>
    <name evidence="1" type="ORF">B0J15DRAFT_596598</name>
    <name evidence="2" type="ORF">B0J15DRAFT_596622</name>
</gene>
<organism evidence="2 3">
    <name type="scientific">Fusarium solani</name>
    <name type="common">Filamentous fungus</name>
    <dbReference type="NCBI Taxonomy" id="169388"/>
    <lineage>
        <taxon>Eukaryota</taxon>
        <taxon>Fungi</taxon>
        <taxon>Dikarya</taxon>
        <taxon>Ascomycota</taxon>
        <taxon>Pezizomycotina</taxon>
        <taxon>Sordariomycetes</taxon>
        <taxon>Hypocreomycetidae</taxon>
        <taxon>Hypocreales</taxon>
        <taxon>Nectriaceae</taxon>
        <taxon>Fusarium</taxon>
        <taxon>Fusarium solani species complex</taxon>
    </lineage>
</organism>
<dbReference type="AlphaFoldDB" id="A0A9P9H1G4"/>
<dbReference type="EMBL" id="JAGTJS010000014">
    <property type="protein sequence ID" value="KAH7248484.1"/>
    <property type="molecule type" value="Genomic_DNA"/>
</dbReference>
<dbReference type="OrthoDB" id="2895307at2759"/>
<keyword evidence="3" id="KW-1185">Reference proteome</keyword>
<proteinExistence type="predicted"/>
<name>A0A9P9H1G4_FUSSL</name>
<comment type="caution">
    <text evidence="2">The sequence shown here is derived from an EMBL/GenBank/DDBJ whole genome shotgun (WGS) entry which is preliminary data.</text>
</comment>
<dbReference type="EMBL" id="JAGTJS010000014">
    <property type="protein sequence ID" value="KAH7248425.1"/>
    <property type="molecule type" value="Genomic_DNA"/>
</dbReference>